<evidence type="ECO:0000313" key="3">
    <source>
        <dbReference type="Proteomes" id="UP000243640"/>
    </source>
</evidence>
<dbReference type="EMBL" id="NQJF01000003">
    <property type="protein sequence ID" value="OYD25568.1"/>
    <property type="molecule type" value="Genomic_DNA"/>
</dbReference>
<evidence type="ECO:0000313" key="2">
    <source>
        <dbReference type="EMBL" id="TDW61224.1"/>
    </source>
</evidence>
<reference evidence="2 4" key="2">
    <citation type="submission" date="2019-03" db="EMBL/GenBank/DDBJ databases">
        <title>Genomic Encyclopedia of Archaeal and Bacterial Type Strains, Phase II (KMG-II): from individual species to whole genera.</title>
        <authorList>
            <person name="Goeker M."/>
        </authorList>
    </citation>
    <scope>NUCLEOTIDE SEQUENCE [LARGE SCALE GENOMIC DNA]</scope>
    <source>
        <strain evidence="2 4">DSM 15594</strain>
    </source>
</reference>
<dbReference type="EMBL" id="SODO01000002">
    <property type="protein sequence ID" value="TDW61224.1"/>
    <property type="molecule type" value="Genomic_DNA"/>
</dbReference>
<dbReference type="AlphaFoldDB" id="A0A235CLV0"/>
<evidence type="ECO:0000313" key="4">
    <source>
        <dbReference type="Proteomes" id="UP000295058"/>
    </source>
</evidence>
<dbReference type="RefSeq" id="WP_094277396.1">
    <property type="nucleotide sequence ID" value="NZ_NQJF01000003.1"/>
</dbReference>
<gene>
    <name evidence="1" type="ORF">B6S09_04985</name>
    <name evidence="2" type="ORF">LY04_00756</name>
</gene>
<dbReference type="Proteomes" id="UP000243640">
    <property type="component" value="Unassembled WGS sequence"/>
</dbReference>
<sequence>MTPFAEYCQRHGLNPATTEARDQYRAYQRQLELFRSAAGLGTNDEPPAHSFPYALGEVTVCRVDDNRFTVRDQRLGLFAVCEREHVTVERWPASHELGQPAGAHFVLSAPGGLRVVLCELIPDDAPRLAWFVGVELVEGAE</sequence>
<keyword evidence="4" id="KW-1185">Reference proteome</keyword>
<accession>A0A235CLV0</accession>
<dbReference type="OrthoDB" id="5600665at2"/>
<reference evidence="1 3" key="1">
    <citation type="submission" date="2017-08" db="EMBL/GenBank/DDBJ databases">
        <title>Draft Genome Sequence of the Marine Bacterium Oceanimonas baumannii ATCC 700832.</title>
        <authorList>
            <person name="Mcclelland W.D."/>
            <person name="Brennan M.A."/>
            <person name="Trachtenberg A.M."/>
            <person name="Maclea K.S."/>
        </authorList>
    </citation>
    <scope>NUCLEOTIDE SEQUENCE [LARGE SCALE GENOMIC DNA]</scope>
    <source>
        <strain evidence="1 3">ATCC 700832</strain>
    </source>
</reference>
<proteinExistence type="predicted"/>
<dbReference type="Proteomes" id="UP000295058">
    <property type="component" value="Unassembled WGS sequence"/>
</dbReference>
<organism evidence="1 3">
    <name type="scientific">Oceanimonas baumannii</name>
    <dbReference type="NCBI Taxonomy" id="129578"/>
    <lineage>
        <taxon>Bacteria</taxon>
        <taxon>Pseudomonadati</taxon>
        <taxon>Pseudomonadota</taxon>
        <taxon>Gammaproteobacteria</taxon>
        <taxon>Aeromonadales</taxon>
        <taxon>Aeromonadaceae</taxon>
        <taxon>Oceanimonas</taxon>
    </lineage>
</organism>
<protein>
    <submittedName>
        <fullName evidence="1">Uncharacterized protein</fullName>
    </submittedName>
</protein>
<name>A0A235CLV0_9GAMM</name>
<comment type="caution">
    <text evidence="1">The sequence shown here is derived from an EMBL/GenBank/DDBJ whole genome shotgun (WGS) entry which is preliminary data.</text>
</comment>
<evidence type="ECO:0000313" key="1">
    <source>
        <dbReference type="EMBL" id="OYD25568.1"/>
    </source>
</evidence>